<dbReference type="GO" id="GO:0003677">
    <property type="term" value="F:DNA binding"/>
    <property type="evidence" value="ECO:0007669"/>
    <property type="project" value="UniProtKB-KW"/>
</dbReference>
<reference evidence="5 6" key="1">
    <citation type="submission" date="2020-08" db="EMBL/GenBank/DDBJ databases">
        <title>Functional genomics of gut bacteria from endangered species of beetles.</title>
        <authorList>
            <person name="Carlos-Shanley C."/>
        </authorList>
    </citation>
    <scope>NUCLEOTIDE SEQUENCE [LARGE SCALE GENOMIC DNA]</scope>
    <source>
        <strain evidence="5 6">S00070</strain>
    </source>
</reference>
<dbReference type="CDD" id="cd17283">
    <property type="entry name" value="RMtype1_S_Hpy180ORF7835P_TRD2-CR2_like"/>
    <property type="match status" value="1"/>
</dbReference>
<dbReference type="EMBL" id="JACHKT010000017">
    <property type="protein sequence ID" value="MBB6003872.1"/>
    <property type="molecule type" value="Genomic_DNA"/>
</dbReference>
<feature type="domain" description="Type I restriction modification DNA specificity" evidence="4">
    <location>
        <begin position="19"/>
        <end position="198"/>
    </location>
</feature>
<keyword evidence="2" id="KW-0680">Restriction system</keyword>
<dbReference type="RefSeq" id="WP_184134544.1">
    <property type="nucleotide sequence ID" value="NZ_JACHKT010000017.1"/>
</dbReference>
<comment type="caution">
    <text evidence="5">The sequence shown here is derived from an EMBL/GenBank/DDBJ whole genome shotgun (WGS) entry which is preliminary data.</text>
</comment>
<name>A0A841EK00_9BACT</name>
<dbReference type="Gene3D" id="3.90.220.20">
    <property type="entry name" value="DNA methylase specificity domains"/>
    <property type="match status" value="2"/>
</dbReference>
<evidence type="ECO:0000256" key="1">
    <source>
        <dbReference type="ARBA" id="ARBA00010923"/>
    </source>
</evidence>
<feature type="domain" description="Type I restriction modification DNA specificity" evidence="4">
    <location>
        <begin position="291"/>
        <end position="417"/>
    </location>
</feature>
<keyword evidence="3" id="KW-0238">DNA-binding</keyword>
<evidence type="ECO:0000313" key="5">
    <source>
        <dbReference type="EMBL" id="MBB6003872.1"/>
    </source>
</evidence>
<evidence type="ECO:0000259" key="4">
    <source>
        <dbReference type="Pfam" id="PF01420"/>
    </source>
</evidence>
<protein>
    <submittedName>
        <fullName evidence="5">Type I restriction enzyme S subunit</fullName>
        <ecNumber evidence="5">3.1.21.3</ecNumber>
    </submittedName>
</protein>
<dbReference type="PANTHER" id="PTHR30408">
    <property type="entry name" value="TYPE-1 RESTRICTION ENZYME ECOKI SPECIFICITY PROTEIN"/>
    <property type="match status" value="1"/>
</dbReference>
<dbReference type="AlphaFoldDB" id="A0A841EK00"/>
<proteinExistence type="inferred from homology"/>
<dbReference type="Pfam" id="PF01420">
    <property type="entry name" value="Methylase_S"/>
    <property type="match status" value="2"/>
</dbReference>
<evidence type="ECO:0000313" key="6">
    <source>
        <dbReference type="Proteomes" id="UP000524404"/>
    </source>
</evidence>
<gene>
    <name evidence="5" type="ORF">HNP25_002531</name>
</gene>
<dbReference type="InterPro" id="IPR000055">
    <property type="entry name" value="Restrct_endonuc_typeI_TRD"/>
</dbReference>
<dbReference type="EC" id="3.1.21.3" evidence="5"/>
<dbReference type="PANTHER" id="PTHR30408:SF12">
    <property type="entry name" value="TYPE I RESTRICTION ENZYME MJAVIII SPECIFICITY SUBUNIT"/>
    <property type="match status" value="1"/>
</dbReference>
<sequence>MSKDILIPKLCFPEFNKDEGWDLKEFSSFIKLDRGSSPRPIQEFLTKDESGVNWIKIGDTKNAVNSVIYQVEEKITREGAEKSRKVEKGELILANSMSFGKTYKLALEGCIYDGWFVLRKYERHFNKSFLLQLLNSDFMQNQYKRLSAGGIVQNISSDIVYNSKLFHTTLQEQQKIASCLSSLDEVIATNSQKLELLNEHKKGLMQNLFPQDGETVPKYRFPEFKNDGEWVEKSLIDTADKNAKWSFTGGPFGSNLKASDYTTVGIRIIQLQNIGDGEFNDDNKIYTSPEKADELLSCNIYAGDVILSKMGDPVGRACIIPNSLKRCVMASDGIRLVVDEKEYSKYFIYSLINSKRIREVIEKKATGSTRKRIGLDTLREIELIVPKKIEEQQKIASCLSSLDELITAQVEKIAQLKLHKQGLMQGLFPKIND</sequence>
<evidence type="ECO:0000256" key="3">
    <source>
        <dbReference type="ARBA" id="ARBA00023125"/>
    </source>
</evidence>
<dbReference type="Proteomes" id="UP000524404">
    <property type="component" value="Unassembled WGS sequence"/>
</dbReference>
<keyword evidence="6" id="KW-1185">Reference proteome</keyword>
<dbReference type="GO" id="GO:0009035">
    <property type="term" value="F:type I site-specific deoxyribonuclease activity"/>
    <property type="evidence" value="ECO:0007669"/>
    <property type="project" value="UniProtKB-EC"/>
</dbReference>
<keyword evidence="5" id="KW-0378">Hydrolase</keyword>
<organism evidence="5 6">
    <name type="scientific">Arcicella rosea</name>
    <dbReference type="NCBI Taxonomy" id="502909"/>
    <lineage>
        <taxon>Bacteria</taxon>
        <taxon>Pseudomonadati</taxon>
        <taxon>Bacteroidota</taxon>
        <taxon>Cytophagia</taxon>
        <taxon>Cytophagales</taxon>
        <taxon>Flectobacillaceae</taxon>
        <taxon>Arcicella</taxon>
    </lineage>
</organism>
<dbReference type="SUPFAM" id="SSF116734">
    <property type="entry name" value="DNA methylase specificity domain"/>
    <property type="match status" value="2"/>
</dbReference>
<accession>A0A841EK00</accession>
<dbReference type="GO" id="GO:0009307">
    <property type="term" value="P:DNA restriction-modification system"/>
    <property type="evidence" value="ECO:0007669"/>
    <property type="project" value="UniProtKB-KW"/>
</dbReference>
<evidence type="ECO:0000256" key="2">
    <source>
        <dbReference type="ARBA" id="ARBA00022747"/>
    </source>
</evidence>
<comment type="similarity">
    <text evidence="1">Belongs to the type-I restriction system S methylase family.</text>
</comment>
<dbReference type="InterPro" id="IPR052021">
    <property type="entry name" value="Type-I_RS_S_subunit"/>
</dbReference>
<dbReference type="InterPro" id="IPR044946">
    <property type="entry name" value="Restrct_endonuc_typeI_TRD_sf"/>
</dbReference>
<dbReference type="Gene3D" id="1.10.287.1120">
    <property type="entry name" value="Bipartite methylase S protein"/>
    <property type="match status" value="1"/>
</dbReference>